<accession>A0A7J3VRW8</accession>
<reference evidence="3" key="1">
    <citation type="journal article" date="2020" name="mSystems">
        <title>Genome- and Community-Level Interaction Insights into Carbon Utilization and Element Cycling Functions of Hydrothermarchaeota in Hydrothermal Sediment.</title>
        <authorList>
            <person name="Zhou Z."/>
            <person name="Liu Y."/>
            <person name="Xu W."/>
            <person name="Pan J."/>
            <person name="Luo Z.H."/>
            <person name="Li M."/>
        </authorList>
    </citation>
    <scope>NUCLEOTIDE SEQUENCE [LARGE SCALE GENOMIC DNA]</scope>
    <source>
        <strain evidence="3">SpSt-1074</strain>
    </source>
</reference>
<name>A0A7J3VRW8_CALS0</name>
<dbReference type="InterPro" id="IPR020904">
    <property type="entry name" value="Sc_DH/Rdtase_CS"/>
</dbReference>
<proteinExistence type="inferred from homology"/>
<evidence type="ECO:0000256" key="1">
    <source>
        <dbReference type="ARBA" id="ARBA00006484"/>
    </source>
</evidence>
<comment type="caution">
    <text evidence="3">The sequence shown here is derived from an EMBL/GenBank/DDBJ whole genome shotgun (WGS) entry which is preliminary data.</text>
</comment>
<dbReference type="GO" id="GO:0016616">
    <property type="term" value="F:oxidoreductase activity, acting on the CH-OH group of donors, NAD or NADP as acceptor"/>
    <property type="evidence" value="ECO:0007669"/>
    <property type="project" value="TreeGrafter"/>
</dbReference>
<dbReference type="InterPro" id="IPR002347">
    <property type="entry name" value="SDR_fam"/>
</dbReference>
<dbReference type="GO" id="GO:0006633">
    <property type="term" value="P:fatty acid biosynthetic process"/>
    <property type="evidence" value="ECO:0007669"/>
    <property type="project" value="TreeGrafter"/>
</dbReference>
<dbReference type="PRINTS" id="PR00080">
    <property type="entry name" value="SDRFAMILY"/>
</dbReference>
<dbReference type="FunFam" id="3.40.50.720:FF:000084">
    <property type="entry name" value="Short-chain dehydrogenase reductase"/>
    <property type="match status" value="1"/>
</dbReference>
<protein>
    <submittedName>
        <fullName evidence="3">SDR family oxidoreductase</fullName>
    </submittedName>
</protein>
<sequence>MFNQRENNDAVLSRKPLKDLISLRGKRALVTGAASGIGLSVAERFAEAGADLILVDVDEKANDEAARRIKDRFGVDVFAKKTDLSKKSEIDLLWGEMSDASPEILVNNAGIYQFRDFLEVDEEFLERMLSVNLKSAFYMCQHFFRVRGERGGVVVNVSSVEAVLHWMKDLTHYGMSKIGLVSLTRSLAREFGDKGFRVNAVMPGGIHTPGTERVRNEALKKLRLGFLWSGMQFISRIPLGRLGHPDEVALVVLFLASELSSYVNGAVVVVDGGFLTS</sequence>
<evidence type="ECO:0000256" key="2">
    <source>
        <dbReference type="ARBA" id="ARBA00023002"/>
    </source>
</evidence>
<dbReference type="AlphaFoldDB" id="A0A7J3VRW8"/>
<gene>
    <name evidence="3" type="ORF">ENM31_00680</name>
</gene>
<dbReference type="CDD" id="cd05233">
    <property type="entry name" value="SDR_c"/>
    <property type="match status" value="1"/>
</dbReference>
<keyword evidence="2" id="KW-0560">Oxidoreductase</keyword>
<dbReference type="SUPFAM" id="SSF51735">
    <property type="entry name" value="NAD(P)-binding Rossmann-fold domains"/>
    <property type="match status" value="1"/>
</dbReference>
<dbReference type="EMBL" id="DRXH01000026">
    <property type="protein sequence ID" value="HHM43799.1"/>
    <property type="molecule type" value="Genomic_DNA"/>
</dbReference>
<dbReference type="PANTHER" id="PTHR42760:SF83">
    <property type="entry name" value="(3R)-3-HYDROXYACYL-COA DEHYDROGENASE"/>
    <property type="match status" value="1"/>
</dbReference>
<evidence type="ECO:0000313" key="3">
    <source>
        <dbReference type="EMBL" id="HHM43799.1"/>
    </source>
</evidence>
<dbReference type="PRINTS" id="PR00081">
    <property type="entry name" value="GDHRDH"/>
</dbReference>
<dbReference type="PROSITE" id="PS00061">
    <property type="entry name" value="ADH_SHORT"/>
    <property type="match status" value="1"/>
</dbReference>
<dbReference type="GO" id="GO:0048038">
    <property type="term" value="F:quinone binding"/>
    <property type="evidence" value="ECO:0007669"/>
    <property type="project" value="TreeGrafter"/>
</dbReference>
<comment type="similarity">
    <text evidence="1">Belongs to the short-chain dehydrogenases/reductases (SDR) family.</text>
</comment>
<dbReference type="InterPro" id="IPR036291">
    <property type="entry name" value="NAD(P)-bd_dom_sf"/>
</dbReference>
<dbReference type="Pfam" id="PF13561">
    <property type="entry name" value="adh_short_C2"/>
    <property type="match status" value="1"/>
</dbReference>
<organism evidence="3">
    <name type="scientific">Caldiarchaeum subterraneum</name>
    <dbReference type="NCBI Taxonomy" id="311458"/>
    <lineage>
        <taxon>Archaea</taxon>
        <taxon>Nitrososphaerota</taxon>
        <taxon>Candidatus Caldarchaeales</taxon>
        <taxon>Candidatus Caldarchaeaceae</taxon>
        <taxon>Candidatus Caldarchaeum</taxon>
    </lineage>
</organism>
<dbReference type="Gene3D" id="3.40.50.720">
    <property type="entry name" value="NAD(P)-binding Rossmann-like Domain"/>
    <property type="match status" value="1"/>
</dbReference>
<dbReference type="PANTHER" id="PTHR42760">
    <property type="entry name" value="SHORT-CHAIN DEHYDROGENASES/REDUCTASES FAMILY MEMBER"/>
    <property type="match status" value="1"/>
</dbReference>